<proteinExistence type="predicted"/>
<dbReference type="EMBL" id="JBHUHO010000049">
    <property type="protein sequence ID" value="MFD2118007.1"/>
    <property type="molecule type" value="Genomic_DNA"/>
</dbReference>
<dbReference type="PANTHER" id="PTHR43280">
    <property type="entry name" value="ARAC-FAMILY TRANSCRIPTIONAL REGULATOR"/>
    <property type="match status" value="1"/>
</dbReference>
<evidence type="ECO:0000313" key="5">
    <source>
        <dbReference type="EMBL" id="MFD2118007.1"/>
    </source>
</evidence>
<dbReference type="SMART" id="SM00342">
    <property type="entry name" value="HTH_ARAC"/>
    <property type="match status" value="1"/>
</dbReference>
<evidence type="ECO:0000313" key="6">
    <source>
        <dbReference type="Proteomes" id="UP001597362"/>
    </source>
</evidence>
<dbReference type="SUPFAM" id="SSF51215">
    <property type="entry name" value="Regulatory protein AraC"/>
    <property type="match status" value="1"/>
</dbReference>
<dbReference type="Pfam" id="PF02311">
    <property type="entry name" value="AraC_binding"/>
    <property type="match status" value="1"/>
</dbReference>
<keyword evidence="2" id="KW-0238">DNA-binding</keyword>
<dbReference type="Gene3D" id="2.60.120.10">
    <property type="entry name" value="Jelly Rolls"/>
    <property type="match status" value="1"/>
</dbReference>
<gene>
    <name evidence="5" type="ORF">ACFSJH_20035</name>
</gene>
<keyword evidence="6" id="KW-1185">Reference proteome</keyword>
<keyword evidence="1" id="KW-0805">Transcription regulation</keyword>
<dbReference type="Pfam" id="PF12833">
    <property type="entry name" value="HTH_18"/>
    <property type="match status" value="1"/>
</dbReference>
<keyword evidence="3" id="KW-0804">Transcription</keyword>
<reference evidence="6" key="1">
    <citation type="journal article" date="2019" name="Int. J. Syst. Evol. Microbiol.">
        <title>The Global Catalogue of Microorganisms (GCM) 10K type strain sequencing project: providing services to taxonomists for standard genome sequencing and annotation.</title>
        <authorList>
            <consortium name="The Broad Institute Genomics Platform"/>
            <consortium name="The Broad Institute Genome Sequencing Center for Infectious Disease"/>
            <person name="Wu L."/>
            <person name="Ma J."/>
        </authorList>
    </citation>
    <scope>NUCLEOTIDE SEQUENCE [LARGE SCALE GENOMIC DNA]</scope>
    <source>
        <strain evidence="6">GH52</strain>
    </source>
</reference>
<dbReference type="Proteomes" id="UP001597362">
    <property type="component" value="Unassembled WGS sequence"/>
</dbReference>
<organism evidence="5 6">
    <name type="scientific">Paenibacillus yanchengensis</name>
    <dbReference type="NCBI Taxonomy" id="2035833"/>
    <lineage>
        <taxon>Bacteria</taxon>
        <taxon>Bacillati</taxon>
        <taxon>Bacillota</taxon>
        <taxon>Bacilli</taxon>
        <taxon>Bacillales</taxon>
        <taxon>Paenibacillaceae</taxon>
        <taxon>Paenibacillus</taxon>
    </lineage>
</organism>
<sequence length="280" mass="32952">MDSLYYENNEATLTLSQRQTSSHHMPVSHFHGTYEIYYMLRGKRQFFIRDRMMTIGEGDLVIIAPNVLHRTTNADPSEHERFIINIHEQLFVIDEQYKEVFRPLWEEDYIVLSDSLQYRQAIKSIVSALIQEMKEQESGFVLYCQSLAMQLLLTCCRYYEQHMLEVPAVTNAMHERMMEVVKYINEHYMEKITLAILAEKFYVSSYYLSRSFKEATGFTFVEYVNSVRIKEAVQLLENTSVKVQWIANRVGFGSITHFGRVFKEVTGHAPLYFRKSIGNK</sequence>
<dbReference type="RefSeq" id="WP_377775501.1">
    <property type="nucleotide sequence ID" value="NZ_JBHUHO010000049.1"/>
</dbReference>
<evidence type="ECO:0000256" key="1">
    <source>
        <dbReference type="ARBA" id="ARBA00023015"/>
    </source>
</evidence>
<comment type="caution">
    <text evidence="5">The sequence shown here is derived from an EMBL/GenBank/DDBJ whole genome shotgun (WGS) entry which is preliminary data.</text>
</comment>
<name>A0ABW4YR58_9BACL</name>
<dbReference type="PANTHER" id="PTHR43280:SF28">
    <property type="entry name" value="HTH-TYPE TRANSCRIPTIONAL ACTIVATOR RHAS"/>
    <property type="match status" value="1"/>
</dbReference>
<dbReference type="InterPro" id="IPR014710">
    <property type="entry name" value="RmlC-like_jellyroll"/>
</dbReference>
<dbReference type="SUPFAM" id="SSF46689">
    <property type="entry name" value="Homeodomain-like"/>
    <property type="match status" value="2"/>
</dbReference>
<dbReference type="Gene3D" id="1.10.10.60">
    <property type="entry name" value="Homeodomain-like"/>
    <property type="match status" value="2"/>
</dbReference>
<evidence type="ECO:0000259" key="4">
    <source>
        <dbReference type="PROSITE" id="PS01124"/>
    </source>
</evidence>
<evidence type="ECO:0000256" key="2">
    <source>
        <dbReference type="ARBA" id="ARBA00023125"/>
    </source>
</evidence>
<feature type="domain" description="HTH araC/xylS-type" evidence="4">
    <location>
        <begin position="178"/>
        <end position="276"/>
    </location>
</feature>
<dbReference type="InterPro" id="IPR003313">
    <property type="entry name" value="AraC-bd"/>
</dbReference>
<accession>A0ABW4YR58</accession>
<dbReference type="InterPro" id="IPR018062">
    <property type="entry name" value="HTH_AraC-typ_CS"/>
</dbReference>
<dbReference type="PROSITE" id="PS01124">
    <property type="entry name" value="HTH_ARAC_FAMILY_2"/>
    <property type="match status" value="1"/>
</dbReference>
<evidence type="ECO:0000256" key="3">
    <source>
        <dbReference type="ARBA" id="ARBA00023163"/>
    </source>
</evidence>
<protein>
    <submittedName>
        <fullName evidence="5">AraC family transcriptional regulator</fullName>
    </submittedName>
</protein>
<dbReference type="InterPro" id="IPR009057">
    <property type="entry name" value="Homeodomain-like_sf"/>
</dbReference>
<dbReference type="PROSITE" id="PS00041">
    <property type="entry name" value="HTH_ARAC_FAMILY_1"/>
    <property type="match status" value="1"/>
</dbReference>
<dbReference type="InterPro" id="IPR037923">
    <property type="entry name" value="HTH-like"/>
</dbReference>
<dbReference type="InterPro" id="IPR018060">
    <property type="entry name" value="HTH_AraC"/>
</dbReference>